<feature type="compositionally biased region" description="Low complexity" evidence="4">
    <location>
        <begin position="230"/>
        <end position="240"/>
    </location>
</feature>
<dbReference type="Proteomes" id="UP001292079">
    <property type="component" value="Unassembled WGS sequence"/>
</dbReference>
<evidence type="ECO:0000313" key="6">
    <source>
        <dbReference type="EMBL" id="KAK4469119.1"/>
    </source>
</evidence>
<evidence type="ECO:0000256" key="1">
    <source>
        <dbReference type="ARBA" id="ARBA00022723"/>
    </source>
</evidence>
<reference evidence="6" key="2">
    <citation type="journal article" date="2023" name="Infect Dis Poverty">
        <title>Chromosome-scale genome of the human blood fluke Schistosoma mekongi and its implications for public health.</title>
        <authorList>
            <person name="Zhou M."/>
            <person name="Xu L."/>
            <person name="Xu D."/>
            <person name="Chen W."/>
            <person name="Khan J."/>
            <person name="Hu Y."/>
            <person name="Huang H."/>
            <person name="Wei H."/>
            <person name="Zhang Y."/>
            <person name="Chusongsang P."/>
            <person name="Tanasarnprasert K."/>
            <person name="Hu X."/>
            <person name="Limpanont Y."/>
            <person name="Lv Z."/>
        </authorList>
    </citation>
    <scope>NUCLEOTIDE SEQUENCE</scope>
    <source>
        <strain evidence="6">LV_2022a</strain>
    </source>
</reference>
<keyword evidence="1" id="KW-0479">Metal-binding</keyword>
<evidence type="ECO:0000256" key="2">
    <source>
        <dbReference type="ARBA" id="ARBA00022771"/>
    </source>
</evidence>
<dbReference type="EMBL" id="JALJAT010000005">
    <property type="protein sequence ID" value="KAK4469119.1"/>
    <property type="molecule type" value="Genomic_DNA"/>
</dbReference>
<dbReference type="SMART" id="SM00291">
    <property type="entry name" value="ZnF_ZZ"/>
    <property type="match status" value="1"/>
</dbReference>
<keyword evidence="7" id="KW-1185">Reference proteome</keyword>
<dbReference type="InterPro" id="IPR015940">
    <property type="entry name" value="UBA"/>
</dbReference>
<evidence type="ECO:0000256" key="3">
    <source>
        <dbReference type="ARBA" id="ARBA00022833"/>
    </source>
</evidence>
<keyword evidence="2" id="KW-0863">Zinc-finger</keyword>
<protein>
    <recommendedName>
        <fullName evidence="5">UBA domain-containing protein</fullName>
    </recommendedName>
</protein>
<dbReference type="AlphaFoldDB" id="A0AAE2D2V2"/>
<gene>
    <name evidence="6" type="ORF">MN116_006704</name>
</gene>
<name>A0AAE2D2V2_SCHME</name>
<dbReference type="SUPFAM" id="SSF57850">
    <property type="entry name" value="RING/U-box"/>
    <property type="match status" value="1"/>
</dbReference>
<dbReference type="InterPro" id="IPR043145">
    <property type="entry name" value="Znf_ZZ_sf"/>
</dbReference>
<organism evidence="6 7">
    <name type="scientific">Schistosoma mekongi</name>
    <name type="common">Parasitic worm</name>
    <dbReference type="NCBI Taxonomy" id="38744"/>
    <lineage>
        <taxon>Eukaryota</taxon>
        <taxon>Metazoa</taxon>
        <taxon>Spiralia</taxon>
        <taxon>Lophotrochozoa</taxon>
        <taxon>Platyhelminthes</taxon>
        <taxon>Trematoda</taxon>
        <taxon>Digenea</taxon>
        <taxon>Strigeidida</taxon>
        <taxon>Schistosomatoidea</taxon>
        <taxon>Schistosomatidae</taxon>
        <taxon>Schistosoma</taxon>
    </lineage>
</organism>
<evidence type="ECO:0000256" key="4">
    <source>
        <dbReference type="SAM" id="MobiDB-lite"/>
    </source>
</evidence>
<feature type="compositionally biased region" description="Acidic residues" evidence="4">
    <location>
        <begin position="211"/>
        <end position="221"/>
    </location>
</feature>
<keyword evidence="3" id="KW-0862">Zinc</keyword>
<proteinExistence type="predicted"/>
<comment type="caution">
    <text evidence="6">The sequence shown here is derived from an EMBL/GenBank/DDBJ whole genome shotgun (WGS) entry which is preliminary data.</text>
</comment>
<evidence type="ECO:0000259" key="5">
    <source>
        <dbReference type="PROSITE" id="PS50030"/>
    </source>
</evidence>
<sequence>MFIVRIVLPTYNYIEQFIIIKLNFKESLKNITYNNLIKKLCDYTKTKKGKFYISWHDGVEYCTISNTPSFREALIRMTYDREDKTPLLFASPVLQLNEKKLSSFYGGCRPEDLPKDFRERASRAEITKDVYYEEPKLPIITELICDVCNKHNWSGDRFTCVVCPRVVLCPDCFRSNNHSKHPMLITRENAEFPCPVLQAVRIVACDIAEEDSEDDDDDEYEHEQSDSSDPRTSSSTTADASDNIYKTIDTLREMGFKQNTNELVGLVINEHGNLETIVEKLAN</sequence>
<evidence type="ECO:0000313" key="7">
    <source>
        <dbReference type="Proteomes" id="UP001292079"/>
    </source>
</evidence>
<dbReference type="GO" id="GO:0008270">
    <property type="term" value="F:zinc ion binding"/>
    <property type="evidence" value="ECO:0007669"/>
    <property type="project" value="UniProtKB-KW"/>
</dbReference>
<accession>A0AAE2D2V2</accession>
<dbReference type="PROSITE" id="PS50030">
    <property type="entry name" value="UBA"/>
    <property type="match status" value="1"/>
</dbReference>
<reference evidence="6" key="1">
    <citation type="submission" date="2022-04" db="EMBL/GenBank/DDBJ databases">
        <authorList>
            <person name="Xu L."/>
            <person name="Lv Z."/>
        </authorList>
    </citation>
    <scope>NUCLEOTIDE SEQUENCE</scope>
    <source>
        <strain evidence="6">LV_2022a</strain>
    </source>
</reference>
<feature type="domain" description="UBA" evidence="5">
    <location>
        <begin position="239"/>
        <end position="283"/>
    </location>
</feature>
<dbReference type="InterPro" id="IPR000433">
    <property type="entry name" value="Znf_ZZ"/>
</dbReference>
<feature type="region of interest" description="Disordered" evidence="4">
    <location>
        <begin position="211"/>
        <end position="240"/>
    </location>
</feature>
<dbReference type="Pfam" id="PF00569">
    <property type="entry name" value="ZZ"/>
    <property type="match status" value="1"/>
</dbReference>
<dbReference type="Gene3D" id="3.30.60.90">
    <property type="match status" value="1"/>
</dbReference>